<reference evidence="1 2" key="1">
    <citation type="submission" date="2022-03" db="EMBL/GenBank/DDBJ databases">
        <title>Plant growth promoting endophytes with ACC deaminase activity.</title>
        <authorList>
            <person name="Charles T."/>
            <person name="Van Dyk A."/>
            <person name="Cheng J."/>
            <person name="Heil J."/>
        </authorList>
    </citation>
    <scope>NUCLEOTIDE SEQUENCE [LARGE SCALE GENOMIC DNA]</scope>
    <source>
        <strain evidence="1 2">8R6</strain>
    </source>
</reference>
<dbReference type="RefSeq" id="WP_008029983.1">
    <property type="nucleotide sequence ID" value="NZ_CP093428.1"/>
</dbReference>
<gene>
    <name evidence="1" type="ORF">MOQ58_06130</name>
</gene>
<protein>
    <submittedName>
        <fullName evidence="1">Phage baseplate protein</fullName>
    </submittedName>
</protein>
<dbReference type="EMBL" id="CP093428">
    <property type="protein sequence ID" value="WGK91766.1"/>
    <property type="molecule type" value="Genomic_DNA"/>
</dbReference>
<name>A0ABY8MZH0_9PSED</name>
<organism evidence="1 2">
    <name type="scientific">Pseudomonas migulae</name>
    <dbReference type="NCBI Taxonomy" id="78543"/>
    <lineage>
        <taxon>Bacteria</taxon>
        <taxon>Pseudomonadati</taxon>
        <taxon>Pseudomonadota</taxon>
        <taxon>Gammaproteobacteria</taxon>
        <taxon>Pseudomonadales</taxon>
        <taxon>Pseudomonadaceae</taxon>
        <taxon>Pseudomonas</taxon>
    </lineage>
</organism>
<dbReference type="Gene3D" id="3.10.450.40">
    <property type="match status" value="1"/>
</dbReference>
<keyword evidence="2" id="KW-1185">Reference proteome</keyword>
<proteinExistence type="predicted"/>
<dbReference type="SUPFAM" id="SSF160719">
    <property type="entry name" value="gpW/gp25-like"/>
    <property type="match status" value="1"/>
</dbReference>
<evidence type="ECO:0000313" key="2">
    <source>
        <dbReference type="Proteomes" id="UP001243713"/>
    </source>
</evidence>
<sequence>MIGIERNTGAAVDDWPQFVQRATRALTTPLGTRQKRPLYGSLIPELLGRNLGDDLLMLAQSHAAQAFYNPQNGIDDFQPQVIVASRQGAGLVLRFAGTWQNRKQTFEVVT</sequence>
<accession>A0ABY8MZH0</accession>
<evidence type="ECO:0000313" key="1">
    <source>
        <dbReference type="EMBL" id="WGK91766.1"/>
    </source>
</evidence>
<dbReference type="Proteomes" id="UP001243713">
    <property type="component" value="Chromosome"/>
</dbReference>